<gene>
    <name evidence="1" type="ORF">XD54_1898</name>
</gene>
<reference evidence="2" key="1">
    <citation type="journal article" date="2015" name="MBio">
        <title>Genome-Resolved Metagenomic Analysis Reveals Roles for Candidate Phyla and Other Microbial Community Members in Biogeochemical Transformations in Oil Reservoirs.</title>
        <authorList>
            <person name="Hu P."/>
            <person name="Tom L."/>
            <person name="Singh A."/>
            <person name="Thomas B.C."/>
            <person name="Baker B.J."/>
            <person name="Piceno Y.M."/>
            <person name="Andersen G.L."/>
            <person name="Banfield J.F."/>
        </authorList>
    </citation>
    <scope>NUCLEOTIDE SEQUENCE [LARGE SCALE GENOMIC DNA]</scope>
</reference>
<organism evidence="1 2">
    <name type="scientific">Thermococcus sibiricus</name>
    <dbReference type="NCBI Taxonomy" id="172049"/>
    <lineage>
        <taxon>Archaea</taxon>
        <taxon>Methanobacteriati</taxon>
        <taxon>Methanobacteriota</taxon>
        <taxon>Thermococci</taxon>
        <taxon>Thermococcales</taxon>
        <taxon>Thermococcaceae</taxon>
        <taxon>Thermococcus</taxon>
    </lineage>
</organism>
<comment type="caution">
    <text evidence="1">The sequence shown here is derived from an EMBL/GenBank/DDBJ whole genome shotgun (WGS) entry which is preliminary data.</text>
</comment>
<name>A0A101EK12_9EURY</name>
<dbReference type="PATRIC" id="fig|172049.5.peg.6"/>
<dbReference type="Proteomes" id="UP000053911">
    <property type="component" value="Unassembled WGS sequence"/>
</dbReference>
<protein>
    <submittedName>
        <fullName evidence="1">Uncharacterized protein</fullName>
    </submittedName>
</protein>
<proteinExistence type="predicted"/>
<accession>A0A101EK12</accession>
<dbReference type="EMBL" id="LGFD01000060">
    <property type="protein sequence ID" value="KUK16812.1"/>
    <property type="molecule type" value="Genomic_DNA"/>
</dbReference>
<evidence type="ECO:0000313" key="2">
    <source>
        <dbReference type="Proteomes" id="UP000053911"/>
    </source>
</evidence>
<sequence length="98" mass="11430">MFEDPDTKFAVEFLLYSGLHLHPEGFDFDELENELFDFGELFEEYEMMPPSELADVVYLGLMGVDNERLADSLGVQLENIRKTKKLLKEYLASYGYVY</sequence>
<dbReference type="AlphaFoldDB" id="A0A101EK12"/>
<dbReference type="RefSeq" id="WP_042701524.1">
    <property type="nucleotide sequence ID" value="NZ_LGFD01000060.1"/>
</dbReference>
<evidence type="ECO:0000313" key="1">
    <source>
        <dbReference type="EMBL" id="KUK16812.1"/>
    </source>
</evidence>